<comment type="caution">
    <text evidence="3">The sequence shown here is derived from an EMBL/GenBank/DDBJ whole genome shotgun (WGS) entry which is preliminary data.</text>
</comment>
<reference evidence="3" key="1">
    <citation type="submission" date="2020-04" db="EMBL/GenBank/DDBJ databases">
        <title>Deep metagenomics examines the oral microbiome during advanced dental caries in children, revealing novel taxa and co-occurrences with host molecules.</title>
        <authorList>
            <person name="Baker J.L."/>
            <person name="Morton J.T."/>
            <person name="Dinis M."/>
            <person name="Alvarez R."/>
            <person name="Tran N.C."/>
            <person name="Knight R."/>
            <person name="Edlund A."/>
        </authorList>
    </citation>
    <scope>NUCLEOTIDE SEQUENCE</scope>
    <source>
        <strain evidence="3">JCVI_34_bin.1</strain>
    </source>
</reference>
<evidence type="ECO:0000313" key="3">
    <source>
        <dbReference type="EMBL" id="MBF0970340.1"/>
    </source>
</evidence>
<dbReference type="Proteomes" id="UP000704068">
    <property type="component" value="Unassembled WGS sequence"/>
</dbReference>
<dbReference type="InterPro" id="IPR018294">
    <property type="entry name" value="ISPD_synthase_CS"/>
</dbReference>
<evidence type="ECO:0000256" key="2">
    <source>
        <dbReference type="ARBA" id="ARBA00022695"/>
    </source>
</evidence>
<gene>
    <name evidence="3" type="ORF">HXK21_04795</name>
</gene>
<evidence type="ECO:0000313" key="4">
    <source>
        <dbReference type="Proteomes" id="UP000704068"/>
    </source>
</evidence>
<dbReference type="GO" id="GO:0008299">
    <property type="term" value="P:isoprenoid biosynthetic process"/>
    <property type="evidence" value="ECO:0007669"/>
    <property type="project" value="InterPro"/>
</dbReference>
<protein>
    <submittedName>
        <fullName evidence="3">2-C-methyl-D-erythritol 4-phosphate cytidylyltransferase</fullName>
    </submittedName>
</protein>
<keyword evidence="1" id="KW-0808">Transferase</keyword>
<name>A0A929RW40_9BACT</name>
<dbReference type="PANTHER" id="PTHR43015:SF1">
    <property type="entry name" value="D-RIBITOL-5-PHOSPHATE CYTIDYLYLTRANSFERASE"/>
    <property type="match status" value="1"/>
</dbReference>
<dbReference type="Gene3D" id="3.90.550.10">
    <property type="entry name" value="Spore Coat Polysaccharide Biosynthesis Protein SpsA, Chain A"/>
    <property type="match status" value="1"/>
</dbReference>
<dbReference type="PROSITE" id="PS01295">
    <property type="entry name" value="ISPD"/>
    <property type="match status" value="1"/>
</dbReference>
<dbReference type="AlphaFoldDB" id="A0A929RW40"/>
<dbReference type="GO" id="GO:0050518">
    <property type="term" value="F:2-C-methyl-D-erythritol 4-phosphate cytidylyltransferase activity"/>
    <property type="evidence" value="ECO:0007669"/>
    <property type="project" value="UniProtKB-ARBA"/>
</dbReference>
<dbReference type="PANTHER" id="PTHR43015">
    <property type="entry name" value="D-RIBITOL-5-PHOSPHATE CYTIDYLYLTRANSFERASE"/>
    <property type="match status" value="1"/>
</dbReference>
<dbReference type="InterPro" id="IPR034683">
    <property type="entry name" value="IspD/TarI"/>
</dbReference>
<dbReference type="RefSeq" id="WP_303763685.1">
    <property type="nucleotide sequence ID" value="NZ_JABZGR010000011.1"/>
</dbReference>
<dbReference type="GO" id="GO:0005829">
    <property type="term" value="C:cytosol"/>
    <property type="evidence" value="ECO:0007669"/>
    <property type="project" value="TreeGrafter"/>
</dbReference>
<accession>A0A929RW40</accession>
<organism evidence="3 4">
    <name type="scientific">Alloprevotella tannerae</name>
    <dbReference type="NCBI Taxonomy" id="76122"/>
    <lineage>
        <taxon>Bacteria</taxon>
        <taxon>Pseudomonadati</taxon>
        <taxon>Bacteroidota</taxon>
        <taxon>Bacteroidia</taxon>
        <taxon>Bacteroidales</taxon>
        <taxon>Prevotellaceae</taxon>
        <taxon>Alloprevotella</taxon>
    </lineage>
</organism>
<evidence type="ECO:0000256" key="1">
    <source>
        <dbReference type="ARBA" id="ARBA00022679"/>
    </source>
</evidence>
<dbReference type="SUPFAM" id="SSF53448">
    <property type="entry name" value="Nucleotide-diphospho-sugar transferases"/>
    <property type="match status" value="1"/>
</dbReference>
<dbReference type="NCBIfam" id="NF001183">
    <property type="entry name" value="PRK00155.1-3"/>
    <property type="match status" value="1"/>
</dbReference>
<dbReference type="FunFam" id="3.90.550.10:FF:000003">
    <property type="entry name" value="2-C-methyl-D-erythritol 4-phosphate cytidylyltransferase"/>
    <property type="match status" value="1"/>
</dbReference>
<dbReference type="Pfam" id="PF01128">
    <property type="entry name" value="IspD"/>
    <property type="match status" value="1"/>
</dbReference>
<dbReference type="EMBL" id="JABZGR010000011">
    <property type="protein sequence ID" value="MBF0970340.1"/>
    <property type="molecule type" value="Genomic_DNA"/>
</dbReference>
<dbReference type="CDD" id="cd02516">
    <property type="entry name" value="CDP-ME_synthetase"/>
    <property type="match status" value="1"/>
</dbReference>
<keyword evidence="2 3" id="KW-0548">Nucleotidyltransferase</keyword>
<sequence>MNIAVIFAGGAGVRMNTKSRPKQFLELNGKPIIIYTLELFDNHPQIDAIVVACLKEWIPFLKKMLKKFEINKVVSIVEGGKTGQASIYNGLEAAELFARKQESAAAESPIVLIHDGVRPLITEETITDNIQEVRRSGSCITCIPATETLVVQESDGSLEIPTRAKSKIARAPQSFYLKDIIAAHRRAREEGREDFIDSCSMMSHYGYKLGLVMGPMENIKITTPTDFFLFRAMVQVHENQQIFGF</sequence>
<proteinExistence type="predicted"/>
<dbReference type="InterPro" id="IPR029044">
    <property type="entry name" value="Nucleotide-diphossugar_trans"/>
</dbReference>